<sequence>MTFDEASEIYTAAAQAELDDLGGNGQVMQPSASESYLKGGIWYLRNVRGHLGRIGTKSKTALPDVSRNPIA</sequence>
<dbReference type="AlphaFoldDB" id="A0A1Y1Q8G2"/>
<reference evidence="1 2" key="1">
    <citation type="submission" date="2017-01" db="EMBL/GenBank/DDBJ databases">
        <title>Novel large sulfur bacteria in the metagenomes of groundwater-fed chemosynthetic microbial mats in the Lake Huron basin.</title>
        <authorList>
            <person name="Sharrar A.M."/>
            <person name="Flood B.E."/>
            <person name="Bailey J.V."/>
            <person name="Jones D.S."/>
            <person name="Biddanda B."/>
            <person name="Ruberg S.A."/>
            <person name="Marcus D.N."/>
            <person name="Dick G.J."/>
        </authorList>
    </citation>
    <scope>NUCLEOTIDE SEQUENCE [LARGE SCALE GENOMIC DNA]</scope>
    <source>
        <strain evidence="1">A8</strain>
    </source>
</reference>
<protein>
    <submittedName>
        <fullName evidence="1">Uncharacterized protein</fullName>
    </submittedName>
</protein>
<proteinExistence type="predicted"/>
<dbReference type="Proteomes" id="UP000192491">
    <property type="component" value="Unassembled WGS sequence"/>
</dbReference>
<dbReference type="EMBL" id="MTEJ01000708">
    <property type="protein sequence ID" value="OQW99212.1"/>
    <property type="molecule type" value="Genomic_DNA"/>
</dbReference>
<organism evidence="1 2">
    <name type="scientific">Thiothrix lacustris</name>
    <dbReference type="NCBI Taxonomy" id="525917"/>
    <lineage>
        <taxon>Bacteria</taxon>
        <taxon>Pseudomonadati</taxon>
        <taxon>Pseudomonadota</taxon>
        <taxon>Gammaproteobacteria</taxon>
        <taxon>Thiotrichales</taxon>
        <taxon>Thiotrichaceae</taxon>
        <taxon>Thiothrix</taxon>
    </lineage>
</organism>
<comment type="caution">
    <text evidence="1">The sequence shown here is derived from an EMBL/GenBank/DDBJ whole genome shotgun (WGS) entry which is preliminary data.</text>
</comment>
<evidence type="ECO:0000313" key="1">
    <source>
        <dbReference type="EMBL" id="OQW99212.1"/>
    </source>
</evidence>
<accession>A0A1Y1Q8G2</accession>
<gene>
    <name evidence="1" type="ORF">BWK73_50870</name>
</gene>
<name>A0A1Y1Q8G2_9GAMM</name>
<evidence type="ECO:0000313" key="2">
    <source>
        <dbReference type="Proteomes" id="UP000192491"/>
    </source>
</evidence>